<name>A0A1A9EYN6_9GAMM</name>
<evidence type="ECO:0000256" key="3">
    <source>
        <dbReference type="ARBA" id="ARBA00022763"/>
    </source>
</evidence>
<keyword evidence="7" id="KW-0456">Lyase</keyword>
<dbReference type="InterPro" id="IPR003738">
    <property type="entry name" value="SRAP"/>
</dbReference>
<keyword evidence="4 8" id="KW-0378">Hydrolase</keyword>
<dbReference type="Proteomes" id="UP000078070">
    <property type="component" value="Chromosome"/>
</dbReference>
<keyword evidence="10" id="KW-1185">Reference proteome</keyword>
<dbReference type="PANTHER" id="PTHR13604:SF0">
    <property type="entry name" value="ABASIC SITE PROCESSING PROTEIN HMCES"/>
    <property type="match status" value="1"/>
</dbReference>
<dbReference type="GO" id="GO:0106300">
    <property type="term" value="P:protein-DNA covalent cross-linking repair"/>
    <property type="evidence" value="ECO:0007669"/>
    <property type="project" value="InterPro"/>
</dbReference>
<dbReference type="OrthoDB" id="6192129at2"/>
<evidence type="ECO:0000256" key="4">
    <source>
        <dbReference type="ARBA" id="ARBA00022801"/>
    </source>
</evidence>
<gene>
    <name evidence="9" type="ORF">A8C75_11285</name>
</gene>
<proteinExistence type="inferred from homology"/>
<sequence length="225" mass="25485">MCGRYNLIDDPFTQGLLDELGISLRIQTRYNLAPTEQVPVIRQVEEKNILQDMRWWLIPHWAQIPDTRYSMFNAKAETLATSKAFSGPLKHQRCIIPASSFIEWRTEEGHKQPYSIQPIDGVFAFAGLWDQWGHGRETILSCTLVTTAAAPGMEQIHPRQPVMLPPDLWARWLDPVIDGHRLMPLLSPSLPCAVQVVPIDPVINNSRHKQAPLLIGPALFQLDAN</sequence>
<organism evidence="9 10">
    <name type="scientific">Marinobacterium aestuarii</name>
    <dbReference type="NCBI Taxonomy" id="1821621"/>
    <lineage>
        <taxon>Bacteria</taxon>
        <taxon>Pseudomonadati</taxon>
        <taxon>Pseudomonadota</taxon>
        <taxon>Gammaproteobacteria</taxon>
        <taxon>Oceanospirillales</taxon>
        <taxon>Oceanospirillaceae</taxon>
        <taxon>Marinobacterium</taxon>
    </lineage>
</organism>
<evidence type="ECO:0000256" key="6">
    <source>
        <dbReference type="ARBA" id="ARBA00023125"/>
    </source>
</evidence>
<dbReference type="GO" id="GO:0006508">
    <property type="term" value="P:proteolysis"/>
    <property type="evidence" value="ECO:0007669"/>
    <property type="project" value="UniProtKB-KW"/>
</dbReference>
<dbReference type="RefSeq" id="WP_067382133.1">
    <property type="nucleotide sequence ID" value="NZ_CP015839.1"/>
</dbReference>
<dbReference type="GO" id="GO:0003697">
    <property type="term" value="F:single-stranded DNA binding"/>
    <property type="evidence" value="ECO:0007669"/>
    <property type="project" value="InterPro"/>
</dbReference>
<keyword evidence="6" id="KW-0238">DNA-binding</keyword>
<dbReference type="STRING" id="1821621.A8C75_11285"/>
<accession>A0A1A9EYN6</accession>
<reference evidence="9 10" key="2">
    <citation type="journal article" date="2018" name="Int. J. Syst. Evol. Microbiol.">
        <title>Marinobacterium aestuarii sp. nov., a benzene-degrading marine bacterium isolated from estuary sediment.</title>
        <authorList>
            <person name="Bae S.S."/>
            <person name="Jung J."/>
            <person name="Chung D."/>
            <person name="Baek K."/>
        </authorList>
    </citation>
    <scope>NUCLEOTIDE SEQUENCE [LARGE SCALE GENOMIC DNA]</scope>
    <source>
        <strain evidence="9 10">ST58-10</strain>
    </source>
</reference>
<evidence type="ECO:0000256" key="2">
    <source>
        <dbReference type="ARBA" id="ARBA00022670"/>
    </source>
</evidence>
<evidence type="ECO:0000256" key="8">
    <source>
        <dbReference type="RuleBase" id="RU364100"/>
    </source>
</evidence>
<comment type="similarity">
    <text evidence="1 8">Belongs to the SOS response-associated peptidase family.</text>
</comment>
<evidence type="ECO:0000313" key="10">
    <source>
        <dbReference type="Proteomes" id="UP000078070"/>
    </source>
</evidence>
<keyword evidence="2 8" id="KW-0645">Protease</keyword>
<dbReference type="EMBL" id="CP015839">
    <property type="protein sequence ID" value="ANG63005.1"/>
    <property type="molecule type" value="Genomic_DNA"/>
</dbReference>
<protein>
    <recommendedName>
        <fullName evidence="8">Abasic site processing protein</fullName>
        <ecNumber evidence="8">3.4.-.-</ecNumber>
    </recommendedName>
</protein>
<dbReference type="Pfam" id="PF02586">
    <property type="entry name" value="SRAP"/>
    <property type="match status" value="1"/>
</dbReference>
<keyword evidence="5" id="KW-0190">Covalent protein-DNA linkage</keyword>
<evidence type="ECO:0000256" key="7">
    <source>
        <dbReference type="ARBA" id="ARBA00023239"/>
    </source>
</evidence>
<dbReference type="GO" id="GO:0008233">
    <property type="term" value="F:peptidase activity"/>
    <property type="evidence" value="ECO:0007669"/>
    <property type="project" value="UniProtKB-KW"/>
</dbReference>
<dbReference type="EC" id="3.4.-.-" evidence="8"/>
<evidence type="ECO:0000256" key="1">
    <source>
        <dbReference type="ARBA" id="ARBA00008136"/>
    </source>
</evidence>
<dbReference type="SUPFAM" id="SSF143081">
    <property type="entry name" value="BB1717-like"/>
    <property type="match status" value="1"/>
</dbReference>
<dbReference type="Gene3D" id="3.90.1680.10">
    <property type="entry name" value="SOS response associated peptidase-like"/>
    <property type="match status" value="1"/>
</dbReference>
<keyword evidence="3" id="KW-0227">DNA damage</keyword>
<reference evidence="10" key="1">
    <citation type="submission" date="2016-05" db="EMBL/GenBank/DDBJ databases">
        <authorList>
            <person name="Baek K."/>
            <person name="Yang S.-J."/>
        </authorList>
    </citation>
    <scope>NUCLEOTIDE SEQUENCE [LARGE SCALE GENOMIC DNA]</scope>
    <source>
        <strain evidence="10">ST58-10</strain>
    </source>
</reference>
<dbReference type="KEGG" id="mars:A8C75_11285"/>
<dbReference type="AlphaFoldDB" id="A0A1A9EYN6"/>
<dbReference type="PANTHER" id="PTHR13604">
    <property type="entry name" value="DC12-RELATED"/>
    <property type="match status" value="1"/>
</dbReference>
<evidence type="ECO:0000256" key="5">
    <source>
        <dbReference type="ARBA" id="ARBA00023124"/>
    </source>
</evidence>
<dbReference type="GO" id="GO:0016829">
    <property type="term" value="F:lyase activity"/>
    <property type="evidence" value="ECO:0007669"/>
    <property type="project" value="UniProtKB-KW"/>
</dbReference>
<dbReference type="InterPro" id="IPR036590">
    <property type="entry name" value="SRAP-like"/>
</dbReference>
<evidence type="ECO:0000313" key="9">
    <source>
        <dbReference type="EMBL" id="ANG63005.1"/>
    </source>
</evidence>